<proteinExistence type="predicted"/>
<comment type="caution">
    <text evidence="1">The sequence shown here is derived from an EMBL/GenBank/DDBJ whole genome shotgun (WGS) entry which is preliminary data.</text>
</comment>
<sequence length="91" mass="10477">MVCLFHSQTTLFKGIVPSSLHPRKQPHSCTNLNNNTVYFVSVFHIAHCLYRLASSHSATQSLFFFHCFSCPPLHYSKTFFEIYSLSAPLFF</sequence>
<evidence type="ECO:0000313" key="2">
    <source>
        <dbReference type="Proteomes" id="UP001164929"/>
    </source>
</evidence>
<organism evidence="1 2">
    <name type="scientific">Populus alba x Populus x berolinensis</name>
    <dbReference type="NCBI Taxonomy" id="444605"/>
    <lineage>
        <taxon>Eukaryota</taxon>
        <taxon>Viridiplantae</taxon>
        <taxon>Streptophyta</taxon>
        <taxon>Embryophyta</taxon>
        <taxon>Tracheophyta</taxon>
        <taxon>Spermatophyta</taxon>
        <taxon>Magnoliopsida</taxon>
        <taxon>eudicotyledons</taxon>
        <taxon>Gunneridae</taxon>
        <taxon>Pentapetalae</taxon>
        <taxon>rosids</taxon>
        <taxon>fabids</taxon>
        <taxon>Malpighiales</taxon>
        <taxon>Salicaceae</taxon>
        <taxon>Saliceae</taxon>
        <taxon>Populus</taxon>
    </lineage>
</organism>
<reference evidence="1" key="1">
    <citation type="journal article" date="2023" name="Mol. Ecol. Resour.">
        <title>Chromosome-level genome assembly of a triploid poplar Populus alba 'Berolinensis'.</title>
        <authorList>
            <person name="Chen S."/>
            <person name="Yu Y."/>
            <person name="Wang X."/>
            <person name="Wang S."/>
            <person name="Zhang T."/>
            <person name="Zhou Y."/>
            <person name="He R."/>
            <person name="Meng N."/>
            <person name="Wang Y."/>
            <person name="Liu W."/>
            <person name="Liu Z."/>
            <person name="Liu J."/>
            <person name="Guo Q."/>
            <person name="Huang H."/>
            <person name="Sederoff R.R."/>
            <person name="Wang G."/>
            <person name="Qu G."/>
            <person name="Chen S."/>
        </authorList>
    </citation>
    <scope>NUCLEOTIDE SEQUENCE</scope>
    <source>
        <strain evidence="1">SC-2020</strain>
    </source>
</reference>
<dbReference type="Proteomes" id="UP001164929">
    <property type="component" value="Chromosome 12"/>
</dbReference>
<gene>
    <name evidence="1" type="ORF">NC653_028998</name>
</gene>
<accession>A0AAD6M130</accession>
<name>A0AAD6M130_9ROSI</name>
<protein>
    <submittedName>
        <fullName evidence="1">Uncharacterized protein</fullName>
    </submittedName>
</protein>
<dbReference type="AlphaFoldDB" id="A0AAD6M130"/>
<dbReference type="EMBL" id="JAQIZT010000012">
    <property type="protein sequence ID" value="KAJ6976983.1"/>
    <property type="molecule type" value="Genomic_DNA"/>
</dbReference>
<keyword evidence="2" id="KW-1185">Reference proteome</keyword>
<evidence type="ECO:0000313" key="1">
    <source>
        <dbReference type="EMBL" id="KAJ6976983.1"/>
    </source>
</evidence>